<comment type="similarity">
    <text evidence="2">Belongs to the bacterial diacylglycerol kinase family.</text>
</comment>
<dbReference type="eggNOG" id="COG0818">
    <property type="taxonomic scope" value="Bacteria"/>
</dbReference>
<keyword evidence="4" id="KW-0444">Lipid biosynthesis</keyword>
<keyword evidence="7 17" id="KW-0547">Nucleotide-binding</keyword>
<feature type="binding site" evidence="17">
    <location>
        <begin position="92"/>
        <end position="93"/>
    </location>
    <ligand>
        <name>ATP</name>
        <dbReference type="ChEBI" id="CHEBI:30616"/>
    </ligand>
</feature>
<keyword evidence="13" id="KW-0594">Phospholipid biosynthesis</keyword>
<feature type="binding site" evidence="17">
    <location>
        <position position="14"/>
    </location>
    <ligand>
        <name>ATP</name>
        <dbReference type="ChEBI" id="CHEBI:30616"/>
    </ligand>
</feature>
<evidence type="ECO:0000313" key="20">
    <source>
        <dbReference type="EMBL" id="AHF15444.1"/>
    </source>
</evidence>
<keyword evidence="9 17" id="KW-0067">ATP-binding</keyword>
<dbReference type="HOGENOM" id="CLU_112343_2_0_10"/>
<keyword evidence="14" id="KW-1208">Phospholipid metabolism</keyword>
<reference evidence="20 21" key="1">
    <citation type="submission" date="2013-12" db="EMBL/GenBank/DDBJ databases">
        <authorList>
            <consortium name="DOE Joint Genome Institute"/>
            <person name="Eisen J."/>
            <person name="Huntemann M."/>
            <person name="Han J."/>
            <person name="Chen A."/>
            <person name="Kyrpides N."/>
            <person name="Mavromatis K."/>
            <person name="Markowitz V."/>
            <person name="Palaniappan K."/>
            <person name="Ivanova N."/>
            <person name="Schaumberg A."/>
            <person name="Pati A."/>
            <person name="Liolios K."/>
            <person name="Nordberg H.P."/>
            <person name="Cantor M.N."/>
            <person name="Hua S.X."/>
            <person name="Woyke T."/>
        </authorList>
    </citation>
    <scope>NUCLEOTIDE SEQUENCE [LARGE SCALE GENOMIC DNA]</scope>
    <source>
        <strain evidence="21">DSM 19437</strain>
    </source>
</reference>
<evidence type="ECO:0000256" key="3">
    <source>
        <dbReference type="ARBA" id="ARBA00022475"/>
    </source>
</evidence>
<dbReference type="CDD" id="cd14265">
    <property type="entry name" value="UDPK_IM_like"/>
    <property type="match status" value="1"/>
</dbReference>
<keyword evidence="11" id="KW-0443">Lipid metabolism</keyword>
<feature type="binding site" evidence="17">
    <location>
        <position position="26"/>
    </location>
    <ligand>
        <name>ATP</name>
        <dbReference type="ChEBI" id="CHEBI:30616"/>
    </ligand>
</feature>
<dbReference type="PANTHER" id="PTHR34299:SF1">
    <property type="entry name" value="DIACYLGLYCEROL KINASE"/>
    <property type="match status" value="1"/>
</dbReference>
<sequence length="122" mass="13466">MSSVLKKILRSFGYAFNGLREAVRSELNFRIHLFAAVLIILVCRFLGVSKIEWLLVIICISTVMALELINTAIEKLCDFVSPEKRPAIKIIKDLSAAAVLIAAIGALLIGMFIVLPKIIARL</sequence>
<evidence type="ECO:0000256" key="10">
    <source>
        <dbReference type="ARBA" id="ARBA00022989"/>
    </source>
</evidence>
<keyword evidence="10 19" id="KW-1133">Transmembrane helix</keyword>
<evidence type="ECO:0000256" key="14">
    <source>
        <dbReference type="ARBA" id="ARBA00023264"/>
    </source>
</evidence>
<dbReference type="GO" id="GO:0005886">
    <property type="term" value="C:plasma membrane"/>
    <property type="evidence" value="ECO:0007669"/>
    <property type="project" value="UniProtKB-SubCell"/>
</dbReference>
<gene>
    <name evidence="20" type="ORF">NIASO_10325</name>
</gene>
<keyword evidence="6 19" id="KW-0812">Transmembrane</keyword>
<feature type="active site" description="Proton acceptor" evidence="15">
    <location>
        <position position="67"/>
    </location>
</feature>
<evidence type="ECO:0000256" key="17">
    <source>
        <dbReference type="PIRSR" id="PIRSR600829-3"/>
    </source>
</evidence>
<dbReference type="Proteomes" id="UP000003586">
    <property type="component" value="Chromosome"/>
</dbReference>
<name>W0F1U1_9BACT</name>
<dbReference type="InterPro" id="IPR036945">
    <property type="entry name" value="DAGK_sf"/>
</dbReference>
<feature type="binding site" evidence="16">
    <location>
        <position position="67"/>
    </location>
    <ligand>
        <name>substrate</name>
    </ligand>
</feature>
<dbReference type="Gene3D" id="1.10.287.3610">
    <property type="match status" value="1"/>
</dbReference>
<keyword evidence="3" id="KW-1003">Cell membrane</keyword>
<dbReference type="GO" id="GO:0008654">
    <property type="term" value="P:phospholipid biosynthetic process"/>
    <property type="evidence" value="ECO:0007669"/>
    <property type="project" value="UniProtKB-KW"/>
</dbReference>
<keyword evidence="8" id="KW-0418">Kinase</keyword>
<dbReference type="GO" id="GO:0005524">
    <property type="term" value="F:ATP binding"/>
    <property type="evidence" value="ECO:0007669"/>
    <property type="project" value="UniProtKB-KW"/>
</dbReference>
<evidence type="ECO:0000256" key="8">
    <source>
        <dbReference type="ARBA" id="ARBA00022777"/>
    </source>
</evidence>
<evidence type="ECO:0000256" key="16">
    <source>
        <dbReference type="PIRSR" id="PIRSR600829-2"/>
    </source>
</evidence>
<evidence type="ECO:0000256" key="4">
    <source>
        <dbReference type="ARBA" id="ARBA00022516"/>
    </source>
</evidence>
<keyword evidence="12 19" id="KW-0472">Membrane</keyword>
<evidence type="ECO:0000256" key="2">
    <source>
        <dbReference type="ARBA" id="ARBA00005967"/>
    </source>
</evidence>
<comment type="subcellular location">
    <subcellularLocation>
        <location evidence="1">Cell membrane</location>
        <topology evidence="1">Multi-pass membrane protein</topology>
    </subcellularLocation>
</comment>
<accession>W0F1U1</accession>
<feature type="transmembrane region" description="Helical" evidence="19">
    <location>
        <begin position="29"/>
        <end position="47"/>
    </location>
</feature>
<dbReference type="RefSeq" id="WP_008585333.1">
    <property type="nucleotide sequence ID" value="NZ_CP007035.1"/>
</dbReference>
<dbReference type="PANTHER" id="PTHR34299">
    <property type="entry name" value="DIACYLGLYCEROL KINASE"/>
    <property type="match status" value="1"/>
</dbReference>
<dbReference type="STRING" id="929713.NIASO_10325"/>
<evidence type="ECO:0000256" key="5">
    <source>
        <dbReference type="ARBA" id="ARBA00022679"/>
    </source>
</evidence>
<dbReference type="GO" id="GO:0016301">
    <property type="term" value="F:kinase activity"/>
    <property type="evidence" value="ECO:0007669"/>
    <property type="project" value="UniProtKB-KW"/>
</dbReference>
<keyword evidence="18" id="KW-0479">Metal-binding</keyword>
<evidence type="ECO:0000256" key="9">
    <source>
        <dbReference type="ARBA" id="ARBA00022840"/>
    </source>
</evidence>
<evidence type="ECO:0000256" key="11">
    <source>
        <dbReference type="ARBA" id="ARBA00023098"/>
    </source>
</evidence>
<organism evidence="20 21">
    <name type="scientific">Niabella soli DSM 19437</name>
    <dbReference type="NCBI Taxonomy" id="929713"/>
    <lineage>
        <taxon>Bacteria</taxon>
        <taxon>Pseudomonadati</taxon>
        <taxon>Bacteroidota</taxon>
        <taxon>Chitinophagia</taxon>
        <taxon>Chitinophagales</taxon>
        <taxon>Chitinophagaceae</taxon>
        <taxon>Niabella</taxon>
    </lineage>
</organism>
<comment type="cofactor">
    <cofactor evidence="18">
        <name>Mg(2+)</name>
        <dbReference type="ChEBI" id="CHEBI:18420"/>
    </cofactor>
    <text evidence="18">Mn(2+), Zn(2+), Cd(2+) and Co(2+) support activity to lesser extents.</text>
</comment>
<dbReference type="EMBL" id="CP007035">
    <property type="protein sequence ID" value="AHF15444.1"/>
    <property type="molecule type" value="Genomic_DNA"/>
</dbReference>
<dbReference type="InterPro" id="IPR033717">
    <property type="entry name" value="UDPK"/>
</dbReference>
<evidence type="ECO:0000256" key="18">
    <source>
        <dbReference type="PIRSR" id="PIRSR600829-4"/>
    </source>
</evidence>
<proteinExistence type="inferred from homology"/>
<dbReference type="AlphaFoldDB" id="W0F1U1"/>
<feature type="binding site" evidence="18">
    <location>
        <position position="74"/>
    </location>
    <ligand>
        <name>a divalent metal cation</name>
        <dbReference type="ChEBI" id="CHEBI:60240"/>
    </ligand>
</feature>
<feature type="transmembrane region" description="Helical" evidence="19">
    <location>
        <begin position="53"/>
        <end position="73"/>
    </location>
</feature>
<feature type="binding site" evidence="17">
    <location>
        <position position="74"/>
    </location>
    <ligand>
        <name>ATP</name>
        <dbReference type="ChEBI" id="CHEBI:30616"/>
    </ligand>
</feature>
<evidence type="ECO:0000256" key="7">
    <source>
        <dbReference type="ARBA" id="ARBA00022741"/>
    </source>
</evidence>
<keyword evidence="21" id="KW-1185">Reference proteome</keyword>
<evidence type="ECO:0000256" key="1">
    <source>
        <dbReference type="ARBA" id="ARBA00004651"/>
    </source>
</evidence>
<dbReference type="KEGG" id="nso:NIASO_10325"/>
<dbReference type="OrthoDB" id="1493837at2"/>
<evidence type="ECO:0000256" key="13">
    <source>
        <dbReference type="ARBA" id="ARBA00023209"/>
    </source>
</evidence>
<dbReference type="InterPro" id="IPR000829">
    <property type="entry name" value="DAGK"/>
</dbReference>
<protein>
    <submittedName>
        <fullName evidence="20">DeoR family transcriptional regulator</fullName>
    </submittedName>
</protein>
<dbReference type="Pfam" id="PF01219">
    <property type="entry name" value="DAGK_prokar"/>
    <property type="match status" value="1"/>
</dbReference>
<evidence type="ECO:0000313" key="21">
    <source>
        <dbReference type="Proteomes" id="UP000003586"/>
    </source>
</evidence>
<dbReference type="GO" id="GO:0046872">
    <property type="term" value="F:metal ion binding"/>
    <property type="evidence" value="ECO:0007669"/>
    <property type="project" value="UniProtKB-KW"/>
</dbReference>
<keyword evidence="5" id="KW-0808">Transferase</keyword>
<evidence type="ECO:0000256" key="12">
    <source>
        <dbReference type="ARBA" id="ARBA00023136"/>
    </source>
</evidence>
<evidence type="ECO:0000256" key="19">
    <source>
        <dbReference type="SAM" id="Phobius"/>
    </source>
</evidence>
<feature type="binding site" evidence="18">
    <location>
        <position position="26"/>
    </location>
    <ligand>
        <name>a divalent metal cation</name>
        <dbReference type="ChEBI" id="CHEBI:60240"/>
    </ligand>
</feature>
<feature type="transmembrane region" description="Helical" evidence="19">
    <location>
        <begin position="94"/>
        <end position="115"/>
    </location>
</feature>
<evidence type="ECO:0000256" key="6">
    <source>
        <dbReference type="ARBA" id="ARBA00022692"/>
    </source>
</evidence>
<evidence type="ECO:0000256" key="15">
    <source>
        <dbReference type="PIRSR" id="PIRSR600829-1"/>
    </source>
</evidence>
<keyword evidence="18" id="KW-0460">Magnesium</keyword>